<organism evidence="2 3">
    <name type="scientific">Citrus x changshan-huyou</name>
    <dbReference type="NCBI Taxonomy" id="2935761"/>
    <lineage>
        <taxon>Eukaryota</taxon>
        <taxon>Viridiplantae</taxon>
        <taxon>Streptophyta</taxon>
        <taxon>Embryophyta</taxon>
        <taxon>Tracheophyta</taxon>
        <taxon>Spermatophyta</taxon>
        <taxon>Magnoliopsida</taxon>
        <taxon>eudicotyledons</taxon>
        <taxon>Gunneridae</taxon>
        <taxon>Pentapetalae</taxon>
        <taxon>rosids</taxon>
        <taxon>malvids</taxon>
        <taxon>Sapindales</taxon>
        <taxon>Rutaceae</taxon>
        <taxon>Aurantioideae</taxon>
        <taxon>Citrus</taxon>
    </lineage>
</organism>
<protein>
    <submittedName>
        <fullName evidence="2">Uncharacterized protein</fullName>
    </submittedName>
</protein>
<feature type="transmembrane region" description="Helical" evidence="1">
    <location>
        <begin position="51"/>
        <end position="69"/>
    </location>
</feature>
<dbReference type="EMBL" id="JBCGBO010000005">
    <property type="protein sequence ID" value="KAK9201777.1"/>
    <property type="molecule type" value="Genomic_DNA"/>
</dbReference>
<dbReference type="Proteomes" id="UP001428341">
    <property type="component" value="Unassembled WGS sequence"/>
</dbReference>
<keyword evidence="1" id="KW-1133">Transmembrane helix</keyword>
<gene>
    <name evidence="2" type="ORF">WN944_016984</name>
</gene>
<evidence type="ECO:0000256" key="1">
    <source>
        <dbReference type="SAM" id="Phobius"/>
    </source>
</evidence>
<proteinExistence type="predicted"/>
<evidence type="ECO:0000313" key="3">
    <source>
        <dbReference type="Proteomes" id="UP001428341"/>
    </source>
</evidence>
<keyword evidence="1" id="KW-0812">Transmembrane</keyword>
<name>A0AAP0MCQ5_9ROSI</name>
<evidence type="ECO:0000313" key="2">
    <source>
        <dbReference type="EMBL" id="KAK9201777.1"/>
    </source>
</evidence>
<reference evidence="2 3" key="1">
    <citation type="submission" date="2024-05" db="EMBL/GenBank/DDBJ databases">
        <title>Haplotype-resolved chromosome-level genome assembly of Huyou (Citrus changshanensis).</title>
        <authorList>
            <person name="Miao C."/>
            <person name="Chen W."/>
            <person name="Wu Y."/>
            <person name="Wang L."/>
            <person name="Zhao S."/>
            <person name="Grierson D."/>
            <person name="Xu C."/>
            <person name="Chen K."/>
        </authorList>
    </citation>
    <scope>NUCLEOTIDE SEQUENCE [LARGE SCALE GENOMIC DNA]</scope>
    <source>
        <strain evidence="2">01-14</strain>
        <tissue evidence="2">Leaf</tissue>
    </source>
</reference>
<comment type="caution">
    <text evidence="2">The sequence shown here is derived from an EMBL/GenBank/DDBJ whole genome shotgun (WGS) entry which is preliminary data.</text>
</comment>
<sequence length="83" mass="9153">MINLFMMHIASGFSSPANLLETGRKAGLGSSRFDMGKLICSEIEQRCGLDLMGLLMVLVLALTLMVICVPPPRRYMVTAYRVC</sequence>
<accession>A0AAP0MCQ5</accession>
<dbReference type="AlphaFoldDB" id="A0AAP0MCQ5"/>
<keyword evidence="1" id="KW-0472">Membrane</keyword>
<keyword evidence="3" id="KW-1185">Reference proteome</keyword>